<evidence type="ECO:0000256" key="1">
    <source>
        <dbReference type="ARBA" id="ARBA00004370"/>
    </source>
</evidence>
<dbReference type="Pfam" id="PF00188">
    <property type="entry name" value="CAP"/>
    <property type="match status" value="1"/>
</dbReference>
<feature type="chain" id="PRO_5029479603" evidence="5">
    <location>
        <begin position="23"/>
        <end position="232"/>
    </location>
</feature>
<dbReference type="EMBL" id="JACAGB010000003">
    <property type="protein sequence ID" value="KAF6373742.1"/>
    <property type="molecule type" value="Genomic_DNA"/>
</dbReference>
<dbReference type="AlphaFoldDB" id="A0A7J7ZHJ0"/>
<evidence type="ECO:0000256" key="3">
    <source>
        <dbReference type="ARBA" id="ARBA00022729"/>
    </source>
</evidence>
<keyword evidence="3 5" id="KW-0732">Signal</keyword>
<evidence type="ECO:0000256" key="5">
    <source>
        <dbReference type="SAM" id="SignalP"/>
    </source>
</evidence>
<dbReference type="GO" id="GO:0016020">
    <property type="term" value="C:membrane"/>
    <property type="evidence" value="ECO:0007669"/>
    <property type="project" value="UniProtKB-SubCell"/>
</dbReference>
<dbReference type="Gene3D" id="3.40.33.10">
    <property type="entry name" value="CAP"/>
    <property type="match status" value="1"/>
</dbReference>
<comment type="caution">
    <text evidence="7">The sequence shown here is derived from an EMBL/GenBank/DDBJ whole genome shotgun (WGS) entry which is preliminary data.</text>
</comment>
<dbReference type="Proteomes" id="UP000558488">
    <property type="component" value="Unassembled WGS sequence"/>
</dbReference>
<dbReference type="InterPro" id="IPR018244">
    <property type="entry name" value="Allrgn_V5/Tpx1_CS"/>
</dbReference>
<dbReference type="InterPro" id="IPR014044">
    <property type="entry name" value="CAP_dom"/>
</dbReference>
<dbReference type="SUPFAM" id="SSF55797">
    <property type="entry name" value="PR-1-like"/>
    <property type="match status" value="1"/>
</dbReference>
<organism evidence="7 8">
    <name type="scientific">Pipistrellus kuhlii</name>
    <name type="common">Kuhl's pipistrelle</name>
    <dbReference type="NCBI Taxonomy" id="59472"/>
    <lineage>
        <taxon>Eukaryota</taxon>
        <taxon>Metazoa</taxon>
        <taxon>Chordata</taxon>
        <taxon>Craniata</taxon>
        <taxon>Vertebrata</taxon>
        <taxon>Euteleostomi</taxon>
        <taxon>Mammalia</taxon>
        <taxon>Eutheria</taxon>
        <taxon>Laurasiatheria</taxon>
        <taxon>Chiroptera</taxon>
        <taxon>Yangochiroptera</taxon>
        <taxon>Vespertilionidae</taxon>
        <taxon>Pipistrellus</taxon>
    </lineage>
</organism>
<dbReference type="InterPro" id="IPR035940">
    <property type="entry name" value="CAP_sf"/>
</dbReference>
<feature type="signal peptide" evidence="5">
    <location>
        <begin position="1"/>
        <end position="22"/>
    </location>
</feature>
<keyword evidence="8" id="KW-1185">Reference proteome</keyword>
<dbReference type="PRINTS" id="PR00837">
    <property type="entry name" value="V5TPXLIKE"/>
</dbReference>
<evidence type="ECO:0000256" key="2">
    <source>
        <dbReference type="ARBA" id="ARBA00009923"/>
    </source>
</evidence>
<gene>
    <name evidence="7" type="ORF">mPipKuh1_005607</name>
</gene>
<dbReference type="FunFam" id="3.40.33.10:FF:000008">
    <property type="entry name" value="GLI pathogenesis-related 1 (Glioma)"/>
    <property type="match status" value="1"/>
</dbReference>
<dbReference type="PANTHER" id="PTHR10334">
    <property type="entry name" value="CYSTEINE-RICH SECRETORY PROTEIN-RELATED"/>
    <property type="match status" value="1"/>
</dbReference>
<dbReference type="PROSITE" id="PS01010">
    <property type="entry name" value="CRISP_2"/>
    <property type="match status" value="1"/>
</dbReference>
<feature type="domain" description="SCP" evidence="6">
    <location>
        <begin position="33"/>
        <end position="178"/>
    </location>
</feature>
<proteinExistence type="inferred from homology"/>
<keyword evidence="4" id="KW-0472">Membrane</keyword>
<dbReference type="SMART" id="SM00198">
    <property type="entry name" value="SCP"/>
    <property type="match status" value="1"/>
</dbReference>
<dbReference type="InterPro" id="IPR001283">
    <property type="entry name" value="CRISP-related"/>
</dbReference>
<comment type="subcellular location">
    <subcellularLocation>
        <location evidence="1">Membrane</location>
    </subcellularLocation>
</comment>
<dbReference type="InterPro" id="IPR002413">
    <property type="entry name" value="V5_allergen-like"/>
</dbReference>
<dbReference type="PROSITE" id="PS01009">
    <property type="entry name" value="CRISP_1"/>
    <property type="match status" value="1"/>
</dbReference>
<accession>A0A7J7ZHJ0</accession>
<reference evidence="7 8" key="1">
    <citation type="journal article" date="2020" name="Nature">
        <title>Six reference-quality genomes reveal evolution of bat adaptations.</title>
        <authorList>
            <person name="Jebb D."/>
            <person name="Huang Z."/>
            <person name="Pippel M."/>
            <person name="Hughes G.M."/>
            <person name="Lavrichenko K."/>
            <person name="Devanna P."/>
            <person name="Winkler S."/>
            <person name="Jermiin L.S."/>
            <person name="Skirmuntt E.C."/>
            <person name="Katzourakis A."/>
            <person name="Burkitt-Gray L."/>
            <person name="Ray D.A."/>
            <person name="Sullivan K.A.M."/>
            <person name="Roscito J.G."/>
            <person name="Kirilenko B.M."/>
            <person name="Davalos L.M."/>
            <person name="Corthals A.P."/>
            <person name="Power M.L."/>
            <person name="Jones G."/>
            <person name="Ransome R.D."/>
            <person name="Dechmann D.K.N."/>
            <person name="Locatelli A.G."/>
            <person name="Puechmaille S.J."/>
            <person name="Fedrigo O."/>
            <person name="Jarvis E.D."/>
            <person name="Hiller M."/>
            <person name="Vernes S.C."/>
            <person name="Myers E.W."/>
            <person name="Teeling E.C."/>
        </authorList>
    </citation>
    <scope>NUCLEOTIDE SEQUENCE [LARGE SCALE GENOMIC DNA]</scope>
    <source>
        <strain evidence="7">MPipKuh1</strain>
        <tissue evidence="7">Flight muscle</tissue>
    </source>
</reference>
<evidence type="ECO:0000313" key="7">
    <source>
        <dbReference type="EMBL" id="KAF6373742.1"/>
    </source>
</evidence>
<sequence length="232" mass="26262">MVHGNKLNFLWTLGFYLIASRSSPILPSIEDKSFIEDCVEAHNEMRRTVQPPAANMKYMTWDEGLAKTAKSWADQCKFEHNKCPVNHCHPTFPYVGENIWLGRLNKFKPAKAIRFWYNERAFYTYASQLCTKVCGHYTQVVWADSHKVGCAMSICPKLGYSDSLIFVCNYGPAGNYLGKQPYTEGASCSTCGKEDTCENSLCKYPNWHPQGQAPQLAACNLLCLLCVLLRMC</sequence>
<evidence type="ECO:0000259" key="6">
    <source>
        <dbReference type="SMART" id="SM00198"/>
    </source>
</evidence>
<name>A0A7J7ZHJ0_PIPKU</name>
<evidence type="ECO:0000256" key="4">
    <source>
        <dbReference type="ARBA" id="ARBA00023136"/>
    </source>
</evidence>
<dbReference type="GO" id="GO:0005576">
    <property type="term" value="C:extracellular region"/>
    <property type="evidence" value="ECO:0007669"/>
    <property type="project" value="InterPro"/>
</dbReference>
<protein>
    <submittedName>
        <fullName evidence="7">GLIPR1 like 1</fullName>
    </submittedName>
</protein>
<dbReference type="PRINTS" id="PR00838">
    <property type="entry name" value="V5ALLERGEN"/>
</dbReference>
<evidence type="ECO:0000313" key="8">
    <source>
        <dbReference type="Proteomes" id="UP000558488"/>
    </source>
</evidence>
<comment type="similarity">
    <text evidence="2">Belongs to the CRISP family.</text>
</comment>